<dbReference type="GO" id="GO:0008168">
    <property type="term" value="F:methyltransferase activity"/>
    <property type="evidence" value="ECO:0007669"/>
    <property type="project" value="UniProtKB-KW"/>
</dbReference>
<dbReference type="Gene3D" id="3.30.720.110">
    <property type="match status" value="1"/>
</dbReference>
<evidence type="ECO:0000259" key="1">
    <source>
        <dbReference type="Pfam" id="PF06983"/>
    </source>
</evidence>
<dbReference type="PANTHER" id="PTHR33990:SF4">
    <property type="entry name" value="PHNB-LIKE DOMAIN-CONTAINING PROTEIN"/>
    <property type="match status" value="1"/>
</dbReference>
<accession>A0A1C4XP33</accession>
<dbReference type="OrthoDB" id="9806473at2"/>
<protein>
    <submittedName>
        <fullName evidence="2">Glyoxalase superfamily enzyme, possibly 3-demethylubiquinone-9 3-methyltransferase</fullName>
    </submittedName>
</protein>
<dbReference type="InterPro" id="IPR028973">
    <property type="entry name" value="PhnB-like"/>
</dbReference>
<dbReference type="Gene3D" id="3.30.720.100">
    <property type="match status" value="1"/>
</dbReference>
<dbReference type="PANTHER" id="PTHR33990">
    <property type="entry name" value="PROTEIN YJDN-RELATED"/>
    <property type="match status" value="1"/>
</dbReference>
<feature type="domain" description="PhnB-like" evidence="1">
    <location>
        <begin position="7"/>
        <end position="126"/>
    </location>
</feature>
<sequence length="129" mass="14225">MTDTDTAVTPFLMFEGAATEAMNFYVSLFDDGEILSVTPHGDGSGVQLAEFRVAGQRLLCSDSAVHHGFSFTPSLSLFVRCRDEAEQSRLHKALAEGGRELMPLGDYGFSTRFAWVNDRFGVSWQLNLP</sequence>
<dbReference type="PIRSF" id="PIRSF021700">
    <property type="entry name" value="3_dmu_93_MTrfase"/>
    <property type="match status" value="1"/>
</dbReference>
<proteinExistence type="predicted"/>
<dbReference type="SUPFAM" id="SSF54593">
    <property type="entry name" value="Glyoxalase/Bleomycin resistance protein/Dihydroxybiphenyl dioxygenase"/>
    <property type="match status" value="1"/>
</dbReference>
<dbReference type="Proteomes" id="UP000198242">
    <property type="component" value="Chromosome I"/>
</dbReference>
<dbReference type="RefSeq" id="WP_089007190.1">
    <property type="nucleotide sequence ID" value="NZ_LT607411.1"/>
</dbReference>
<dbReference type="GO" id="GO:0032259">
    <property type="term" value="P:methylation"/>
    <property type="evidence" value="ECO:0007669"/>
    <property type="project" value="UniProtKB-KW"/>
</dbReference>
<keyword evidence="2" id="KW-0830">Ubiquinone</keyword>
<name>A0A1C4XP33_MICVI</name>
<reference evidence="3" key="1">
    <citation type="submission" date="2016-06" db="EMBL/GenBank/DDBJ databases">
        <authorList>
            <person name="Varghese N."/>
            <person name="Submissions Spin"/>
        </authorList>
    </citation>
    <scope>NUCLEOTIDE SEQUENCE [LARGE SCALE GENOMIC DNA]</scope>
    <source>
        <strain evidence="3">DSM 43909</strain>
    </source>
</reference>
<dbReference type="AlphaFoldDB" id="A0A1C4XP33"/>
<gene>
    <name evidence="2" type="ORF">GA0074695_3481</name>
</gene>
<dbReference type="EMBL" id="LT607411">
    <property type="protein sequence ID" value="SCF10194.1"/>
    <property type="molecule type" value="Genomic_DNA"/>
</dbReference>
<organism evidence="2 3">
    <name type="scientific">Micromonospora viridifaciens</name>
    <dbReference type="NCBI Taxonomy" id="1881"/>
    <lineage>
        <taxon>Bacteria</taxon>
        <taxon>Bacillati</taxon>
        <taxon>Actinomycetota</taxon>
        <taxon>Actinomycetes</taxon>
        <taxon>Micromonosporales</taxon>
        <taxon>Micromonosporaceae</taxon>
        <taxon>Micromonospora</taxon>
    </lineage>
</organism>
<dbReference type="InterPro" id="IPR029068">
    <property type="entry name" value="Glyas_Bleomycin-R_OHBP_Dase"/>
</dbReference>
<keyword evidence="2" id="KW-0808">Transferase</keyword>
<evidence type="ECO:0000313" key="3">
    <source>
        <dbReference type="Proteomes" id="UP000198242"/>
    </source>
</evidence>
<dbReference type="InterPro" id="IPR009725">
    <property type="entry name" value="3_dmu_93_MTrfase"/>
</dbReference>
<keyword evidence="2" id="KW-0489">Methyltransferase</keyword>
<evidence type="ECO:0000313" key="2">
    <source>
        <dbReference type="EMBL" id="SCF10194.1"/>
    </source>
</evidence>
<keyword evidence="3" id="KW-1185">Reference proteome</keyword>
<dbReference type="CDD" id="cd06588">
    <property type="entry name" value="PhnB_like"/>
    <property type="match status" value="1"/>
</dbReference>
<dbReference type="Pfam" id="PF06983">
    <property type="entry name" value="3-dmu-9_3-mt"/>
    <property type="match status" value="1"/>
</dbReference>